<sequence>MCRSVLKMMPIILMVQNTDGRTDEQCTGIVQTTLVTYALYYCILFLDQFQPFFSSKPHHKKSRDYHTHNHNNDKMTRIPLQILLGLSIFLCSHGTFSSTVAFTLPTTTSTRKTTFVTRLTSSINNDNNESNKNKKNHPMSKNELSHAMIRVPNVNATIDYFINRGATLQTYNNRGENKESAFLNFQGASFNAPSKNSVNGDSSSSSSNNEDMETKEVKRFSLEIVSYNPKPDDKVQEWKTGNIIQYFGLSMLLNFDLKRAAAKLPPPPQLKMEDVDPNGVVIKSVASGPGDPFSRICLHVDPAVGLKETADFYSNILGMEQVAVGEDMVCVRYTGNVVEDEVDGKKRSVGGVSITLVFTTLPTTADEGGEKVELDHGTFFDHFAVDTSSLDVAKGILKETGKEDCVFMEPTEMFGATLMGLMDPNGYKVYLVERKEM</sequence>
<feature type="compositionally biased region" description="Low complexity" evidence="1">
    <location>
        <begin position="194"/>
        <end position="209"/>
    </location>
</feature>
<gene>
    <name evidence="3" type="ORF">DBRI00130_LOCUS27204</name>
</gene>
<accession>A0A7S4VTQ5</accession>
<dbReference type="Gene3D" id="3.10.180.10">
    <property type="entry name" value="2,3-Dihydroxybiphenyl 1,2-Dioxygenase, domain 1"/>
    <property type="match status" value="1"/>
</dbReference>
<feature type="region of interest" description="Disordered" evidence="1">
    <location>
        <begin position="193"/>
        <end position="215"/>
    </location>
</feature>
<evidence type="ECO:0000259" key="2">
    <source>
        <dbReference type="PROSITE" id="PS51819"/>
    </source>
</evidence>
<organism evidence="3">
    <name type="scientific">Ditylum brightwellii</name>
    <dbReference type="NCBI Taxonomy" id="49249"/>
    <lineage>
        <taxon>Eukaryota</taxon>
        <taxon>Sar</taxon>
        <taxon>Stramenopiles</taxon>
        <taxon>Ochrophyta</taxon>
        <taxon>Bacillariophyta</taxon>
        <taxon>Mediophyceae</taxon>
        <taxon>Lithodesmiophycidae</taxon>
        <taxon>Lithodesmiales</taxon>
        <taxon>Lithodesmiaceae</taxon>
        <taxon>Ditylum</taxon>
    </lineage>
</organism>
<reference evidence="3" key="1">
    <citation type="submission" date="2021-01" db="EMBL/GenBank/DDBJ databases">
        <authorList>
            <person name="Corre E."/>
            <person name="Pelletier E."/>
            <person name="Niang G."/>
            <person name="Scheremetjew M."/>
            <person name="Finn R."/>
            <person name="Kale V."/>
            <person name="Holt S."/>
            <person name="Cochrane G."/>
            <person name="Meng A."/>
            <person name="Brown T."/>
            <person name="Cohen L."/>
        </authorList>
    </citation>
    <scope>NUCLEOTIDE SEQUENCE</scope>
    <source>
        <strain evidence="3">GSO104</strain>
    </source>
</reference>
<protein>
    <recommendedName>
        <fullName evidence="2">VOC domain-containing protein</fullName>
    </recommendedName>
</protein>
<dbReference type="InterPro" id="IPR037523">
    <property type="entry name" value="VOC_core"/>
</dbReference>
<dbReference type="AlphaFoldDB" id="A0A7S4VTQ5"/>
<dbReference type="InterPro" id="IPR029068">
    <property type="entry name" value="Glyas_Bleomycin-R_OHBP_Dase"/>
</dbReference>
<proteinExistence type="predicted"/>
<evidence type="ECO:0000256" key="1">
    <source>
        <dbReference type="SAM" id="MobiDB-lite"/>
    </source>
</evidence>
<feature type="domain" description="VOC" evidence="2">
    <location>
        <begin position="295"/>
        <end position="434"/>
    </location>
</feature>
<evidence type="ECO:0000313" key="3">
    <source>
        <dbReference type="EMBL" id="CAE4630647.1"/>
    </source>
</evidence>
<name>A0A7S4VTQ5_9STRA</name>
<dbReference type="EMBL" id="HBNS01034817">
    <property type="protein sequence ID" value="CAE4630647.1"/>
    <property type="molecule type" value="Transcribed_RNA"/>
</dbReference>
<dbReference type="SUPFAM" id="SSF54593">
    <property type="entry name" value="Glyoxalase/Bleomycin resistance protein/Dihydroxybiphenyl dioxygenase"/>
    <property type="match status" value="1"/>
</dbReference>
<dbReference type="PROSITE" id="PS51819">
    <property type="entry name" value="VOC"/>
    <property type="match status" value="1"/>
</dbReference>